<dbReference type="Proteomes" id="UP000887566">
    <property type="component" value="Unplaced"/>
</dbReference>
<dbReference type="AlphaFoldDB" id="A0A914XD99"/>
<evidence type="ECO:0000313" key="3">
    <source>
        <dbReference type="WBParaSite" id="PSAMB.scaffold712size42977.g8212.t1"/>
    </source>
</evidence>
<keyword evidence="2" id="KW-1185">Reference proteome</keyword>
<evidence type="ECO:0000313" key="2">
    <source>
        <dbReference type="Proteomes" id="UP000887566"/>
    </source>
</evidence>
<name>A0A914XD99_9BILA</name>
<dbReference type="InterPro" id="IPR021139">
    <property type="entry name" value="NYN"/>
</dbReference>
<dbReference type="Gene3D" id="3.40.50.1010">
    <property type="entry name" value="5'-nuclease"/>
    <property type="match status" value="1"/>
</dbReference>
<sequence length="109" mass="12495">MFGDGEFYVVGNDRLHKLRSALNDLTNVTYENTHDRNKNDEILIMEIEKISWRHDDTIVLLSGDHDFRVTMVALRKKGVKTIVVHREGQVNSSLTSVVDETYSIGSILY</sequence>
<reference evidence="3" key="1">
    <citation type="submission" date="2022-11" db="UniProtKB">
        <authorList>
            <consortium name="WormBaseParasite"/>
        </authorList>
    </citation>
    <scope>IDENTIFICATION</scope>
</reference>
<organism evidence="2 3">
    <name type="scientific">Plectus sambesii</name>
    <dbReference type="NCBI Taxonomy" id="2011161"/>
    <lineage>
        <taxon>Eukaryota</taxon>
        <taxon>Metazoa</taxon>
        <taxon>Ecdysozoa</taxon>
        <taxon>Nematoda</taxon>
        <taxon>Chromadorea</taxon>
        <taxon>Plectida</taxon>
        <taxon>Plectina</taxon>
        <taxon>Plectoidea</taxon>
        <taxon>Plectidae</taxon>
        <taxon>Plectus</taxon>
    </lineage>
</organism>
<proteinExistence type="predicted"/>
<dbReference type="Pfam" id="PF01936">
    <property type="entry name" value="NYN"/>
    <property type="match status" value="1"/>
</dbReference>
<accession>A0A914XD99</accession>
<dbReference type="GO" id="GO:0004540">
    <property type="term" value="F:RNA nuclease activity"/>
    <property type="evidence" value="ECO:0007669"/>
    <property type="project" value="InterPro"/>
</dbReference>
<evidence type="ECO:0000259" key="1">
    <source>
        <dbReference type="Pfam" id="PF01936"/>
    </source>
</evidence>
<feature type="domain" description="NYN" evidence="1">
    <location>
        <begin position="14"/>
        <end position="103"/>
    </location>
</feature>
<protein>
    <submittedName>
        <fullName evidence="3">NYN domain-containing protein</fullName>
    </submittedName>
</protein>
<dbReference type="WBParaSite" id="PSAMB.scaffold712size42977.g8212.t1">
    <property type="protein sequence ID" value="PSAMB.scaffold712size42977.g8212.t1"/>
    <property type="gene ID" value="PSAMB.scaffold712size42977.g8212"/>
</dbReference>